<dbReference type="EMBL" id="KT336241">
    <property type="protein sequence ID" value="ALB75647.1"/>
    <property type="molecule type" value="Genomic_DNA"/>
</dbReference>
<protein>
    <submittedName>
        <fullName evidence="1">Uncharacterized protein</fullName>
    </submittedName>
</protein>
<reference evidence="1" key="1">
    <citation type="journal article" date="2015" name="Proc. Natl. Acad. Sci. U.S.A.">
        <title>Functional metagenomic discovery of bacterial effectors in the human microbiome and isolation of commendamide, a GPCR G2A/132 agonist.</title>
        <authorList>
            <person name="Cohen L.J."/>
            <person name="Kang H.S."/>
            <person name="Chu J."/>
            <person name="Huang Y.H."/>
            <person name="Gordon E.A."/>
            <person name="Reddy B.V."/>
            <person name="Ternei M.A."/>
            <person name="Craig J.W."/>
            <person name="Brady S.F."/>
        </authorList>
    </citation>
    <scope>NUCLEOTIDE SEQUENCE</scope>
</reference>
<sequence length="118" mass="13844">MHTYSIFTKIQTYTQNSTIKIQQLSFYIVQLFKQGTILMSHLYIPPCLHLDFVNNSGTIRNGFFQKTADSGYYSNKGRQIEDIMYIIDKLGLTQLYLGTYVHYIKNGFQPYFRAFLCL</sequence>
<proteinExistence type="predicted"/>
<dbReference type="AlphaFoldDB" id="A0A0M3Q0R0"/>
<evidence type="ECO:0000313" key="1">
    <source>
        <dbReference type="EMBL" id="ALB75647.1"/>
    </source>
</evidence>
<organism evidence="1">
    <name type="scientific">uncultured bacterium 1i11</name>
    <dbReference type="NCBI Taxonomy" id="1701354"/>
    <lineage>
        <taxon>Bacteria</taxon>
        <taxon>environmental samples</taxon>
    </lineage>
</organism>
<name>A0A0M3Q0R0_9BACT</name>
<accession>A0A0M3Q0R0</accession>